<keyword evidence="1" id="KW-1185">Reference proteome</keyword>
<dbReference type="AlphaFoldDB" id="A0A914PL80"/>
<dbReference type="WBParaSite" id="PDA_v2.g18716.t1">
    <property type="protein sequence ID" value="PDA_v2.g18716.t1"/>
    <property type="gene ID" value="PDA_v2.g18716"/>
</dbReference>
<evidence type="ECO:0000313" key="2">
    <source>
        <dbReference type="WBParaSite" id="PDA_v2.g18716.t1"/>
    </source>
</evidence>
<protein>
    <submittedName>
        <fullName evidence="2">Uncharacterized protein</fullName>
    </submittedName>
</protein>
<organism evidence="1 2">
    <name type="scientific">Panagrolaimus davidi</name>
    <dbReference type="NCBI Taxonomy" id="227884"/>
    <lineage>
        <taxon>Eukaryota</taxon>
        <taxon>Metazoa</taxon>
        <taxon>Ecdysozoa</taxon>
        <taxon>Nematoda</taxon>
        <taxon>Chromadorea</taxon>
        <taxon>Rhabditida</taxon>
        <taxon>Tylenchina</taxon>
        <taxon>Panagrolaimomorpha</taxon>
        <taxon>Panagrolaimoidea</taxon>
        <taxon>Panagrolaimidae</taxon>
        <taxon>Panagrolaimus</taxon>
    </lineage>
</organism>
<sequence length="185" mass="20263">MKYLTMVSSISQKIAVKTKIFTIFILFTVFNLNLVSTATCRTSKTGKVCIPCSSQEETAKDCAADGYKYSVCYKGLPTSPNALTGGCLNKPALYTVPIEKTIFVGECSTHEQCIDACLLENYKYASCYNADLYQLTFDGTEPVCACALDLTEYERKELHHFHETGATGEGIVNELVGDVFGILGK</sequence>
<proteinExistence type="predicted"/>
<reference evidence="2" key="1">
    <citation type="submission" date="2022-11" db="UniProtKB">
        <authorList>
            <consortium name="WormBaseParasite"/>
        </authorList>
    </citation>
    <scope>IDENTIFICATION</scope>
</reference>
<dbReference type="Proteomes" id="UP000887578">
    <property type="component" value="Unplaced"/>
</dbReference>
<evidence type="ECO:0000313" key="1">
    <source>
        <dbReference type="Proteomes" id="UP000887578"/>
    </source>
</evidence>
<name>A0A914PL80_9BILA</name>
<accession>A0A914PL80</accession>